<reference evidence="1" key="1">
    <citation type="journal article" date="2020" name="mSystems">
        <title>Genome- and Community-Level Interaction Insights into Carbon Utilization and Element Cycling Functions of Hydrothermarchaeota in Hydrothermal Sediment.</title>
        <authorList>
            <person name="Zhou Z."/>
            <person name="Liu Y."/>
            <person name="Xu W."/>
            <person name="Pan J."/>
            <person name="Luo Z.H."/>
            <person name="Li M."/>
        </authorList>
    </citation>
    <scope>NUCLEOTIDE SEQUENCE [LARGE SCALE GENOMIC DNA]</scope>
    <source>
        <strain evidence="1">SpSt-132</strain>
    </source>
</reference>
<organism evidence="1">
    <name type="scientific">Hydrogenobacter sp</name>
    <dbReference type="NCBI Taxonomy" id="2152829"/>
    <lineage>
        <taxon>Bacteria</taxon>
        <taxon>Pseudomonadati</taxon>
        <taxon>Aquificota</taxon>
        <taxon>Aquificia</taxon>
        <taxon>Aquificales</taxon>
        <taxon>Aquificaceae</taxon>
        <taxon>Hydrogenobacter</taxon>
    </lineage>
</organism>
<gene>
    <name evidence="1" type="ORF">ENO47_01315</name>
</gene>
<comment type="caution">
    <text evidence="1">The sequence shown here is derived from an EMBL/GenBank/DDBJ whole genome shotgun (WGS) entry which is preliminary data.</text>
</comment>
<dbReference type="AlphaFoldDB" id="A0A7C2V650"/>
<accession>A0A7C2V650</accession>
<name>A0A7C2V650_9AQUI</name>
<evidence type="ECO:0000313" key="1">
    <source>
        <dbReference type="EMBL" id="HEW45301.1"/>
    </source>
</evidence>
<protein>
    <submittedName>
        <fullName evidence="1">Uncharacterized protein</fullName>
    </submittedName>
</protein>
<sequence>MKNTLDLNLMEEFSNLEYFVVKASVNSPEFWKEWQEKYSRALVSRIAVKKLLKTRRLTYEEIKRYKALLEVYEDLILYLESLKKLALNLRGVFEVNESPEFDDEDIDFDF</sequence>
<proteinExistence type="predicted"/>
<dbReference type="EMBL" id="DSFP01000022">
    <property type="protein sequence ID" value="HEW45301.1"/>
    <property type="molecule type" value="Genomic_DNA"/>
</dbReference>